<sequence length="84" mass="9048">MHSQNERDRSANFPSMDGMAREAATSISARISEAGGSLNCAPPRLRGTDGFDFHRREAGARAFAADWPGKIERRAGNEGGDVEV</sequence>
<dbReference type="Proteomes" id="UP000015500">
    <property type="component" value="Chromosome"/>
</dbReference>
<dbReference type="EMBL" id="CP006254">
    <property type="protein sequence ID" value="AGT33146.1"/>
    <property type="molecule type" value="Genomic_DNA"/>
</dbReference>
<dbReference type="AlphaFoldDB" id="S6A3I9"/>
<dbReference type="HOGENOM" id="CLU_2522806_0_0_9"/>
<name>S6A3I9_GEOG3</name>
<evidence type="ECO:0000313" key="1">
    <source>
        <dbReference type="EMBL" id="AGT33146.1"/>
    </source>
</evidence>
<evidence type="ECO:0000313" key="2">
    <source>
        <dbReference type="Proteomes" id="UP000015500"/>
    </source>
</evidence>
<proteinExistence type="predicted"/>
<organism evidence="1 2">
    <name type="scientific">Geobacillus genomosp. 3</name>
    <dbReference type="NCBI Taxonomy" id="1921421"/>
    <lineage>
        <taxon>Bacteria</taxon>
        <taxon>Bacillati</taxon>
        <taxon>Bacillota</taxon>
        <taxon>Bacilli</taxon>
        <taxon>Bacillales</taxon>
        <taxon>Anoxybacillaceae</taxon>
        <taxon>Geobacillus</taxon>
    </lineage>
</organism>
<keyword evidence="2" id="KW-1185">Reference proteome</keyword>
<gene>
    <name evidence="1" type="ORF">M493_14540</name>
</gene>
<reference evidence="1 2" key="1">
    <citation type="journal article" date="2014" name="Genome Announc.">
        <title>Complete Genome Sequence of the Thermophilic Polychlorinated Biphenyl Degrader Geobacillus sp. Strain JF8 (NBRC 109937).</title>
        <authorList>
            <person name="Shintani M."/>
            <person name="Ohtsubo Y."/>
            <person name="Fukuda K."/>
            <person name="Hosoyama A."/>
            <person name="Ohji S."/>
            <person name="Yamazoe A."/>
            <person name="Fujita N."/>
            <person name="Nagata Y."/>
            <person name="Tsuda M."/>
            <person name="Hatta T."/>
            <person name="Kimbara K."/>
        </authorList>
    </citation>
    <scope>NUCLEOTIDE SEQUENCE [LARGE SCALE GENOMIC DNA]</scope>
    <source>
        <strain evidence="1 2">JF8</strain>
    </source>
</reference>
<accession>S6A3I9</accession>
<protein>
    <submittedName>
        <fullName evidence="1">Uncharacterized protein</fullName>
    </submittedName>
</protein>
<dbReference type="STRING" id="1921421.M493_14540"/>
<dbReference type="KEGG" id="gjf:M493_14540"/>